<dbReference type="Gene3D" id="2.130.10.10">
    <property type="entry name" value="YVTN repeat-like/Quinoprotein amine dehydrogenase"/>
    <property type="match status" value="3"/>
</dbReference>
<dbReference type="SMART" id="SM00320">
    <property type="entry name" value="WD40"/>
    <property type="match status" value="4"/>
</dbReference>
<dbReference type="EMBL" id="CAJNJA010073698">
    <property type="protein sequence ID" value="CAE7910538.1"/>
    <property type="molecule type" value="Genomic_DNA"/>
</dbReference>
<gene>
    <name evidence="4" type="primary">wdr18</name>
    <name evidence="4" type="ORF">SNEC2469_LOCUS30996</name>
</gene>
<dbReference type="OrthoDB" id="6252103at2759"/>
<feature type="repeat" description="WD" evidence="3">
    <location>
        <begin position="112"/>
        <end position="145"/>
    </location>
</feature>
<dbReference type="PROSITE" id="PS50082">
    <property type="entry name" value="WD_REPEATS_2"/>
    <property type="match status" value="3"/>
</dbReference>
<sequence length="429" mass="45366">MTEYVLAASDHGILGSDLRSGAFVANLEDPGGVQANAFGCIDPGGEHVFAVQANKALWQVWDWSKKPTYRASLPEKITAMAFSPDAALCFAGAASGTLYIWMMSTGTLLRCWPAHFREISQILVSSDGGFLVTASADSSVHVYNLADVLGDAGAAKPFHSWSGHSLAVTSLAFLGGSSTPRQVVATGSLDRSVRLWDVGTGKPLITRSMPAQVHGLSAGPSASELFVASGNGGLCSLATSSFSADSCPYVGHTGAVHSCATSCDGSRIASCSDVDRVRVWETRTRQCVAQLHASRDVKISAVRIVRKLPQMPGLPPFQPFQRMLGSAHEMPSVSRCFSGRDTALKNRMGPYTKTDEILDHVQWISGAEAAKPAAGTSTGDGEQDLGALLEEARQGQARWAKVAHQLYELLTERGLDTEAKALANGGASR</sequence>
<accession>A0A813BQQ1</accession>
<keyword evidence="5" id="KW-1185">Reference proteome</keyword>
<dbReference type="PANTHER" id="PTHR18763">
    <property type="entry name" value="WD-REPEAT PROTEIN 18"/>
    <property type="match status" value="1"/>
</dbReference>
<feature type="repeat" description="WD" evidence="3">
    <location>
        <begin position="249"/>
        <end position="290"/>
    </location>
</feature>
<dbReference type="GO" id="GO:0005656">
    <property type="term" value="C:nuclear pre-replicative complex"/>
    <property type="evidence" value="ECO:0007669"/>
    <property type="project" value="TreeGrafter"/>
</dbReference>
<feature type="repeat" description="WD" evidence="3">
    <location>
        <begin position="161"/>
        <end position="206"/>
    </location>
</feature>
<dbReference type="GO" id="GO:0006364">
    <property type="term" value="P:rRNA processing"/>
    <property type="evidence" value="ECO:0007669"/>
    <property type="project" value="TreeGrafter"/>
</dbReference>
<name>A0A813BQQ1_9DINO</name>
<dbReference type="AlphaFoldDB" id="A0A813BQQ1"/>
<dbReference type="InterPro" id="IPR001680">
    <property type="entry name" value="WD40_rpt"/>
</dbReference>
<reference evidence="4" key="1">
    <citation type="submission" date="2021-02" db="EMBL/GenBank/DDBJ databases">
        <authorList>
            <person name="Dougan E. K."/>
            <person name="Rhodes N."/>
            <person name="Thang M."/>
            <person name="Chan C."/>
        </authorList>
    </citation>
    <scope>NUCLEOTIDE SEQUENCE</scope>
</reference>
<proteinExistence type="predicted"/>
<dbReference type="Pfam" id="PF00400">
    <property type="entry name" value="WD40"/>
    <property type="match status" value="4"/>
</dbReference>
<organism evidence="4 5">
    <name type="scientific">Symbiodinium necroappetens</name>
    <dbReference type="NCBI Taxonomy" id="1628268"/>
    <lineage>
        <taxon>Eukaryota</taxon>
        <taxon>Sar</taxon>
        <taxon>Alveolata</taxon>
        <taxon>Dinophyceae</taxon>
        <taxon>Suessiales</taxon>
        <taxon>Symbiodiniaceae</taxon>
        <taxon>Symbiodinium</taxon>
    </lineage>
</organism>
<dbReference type="SUPFAM" id="SSF50978">
    <property type="entry name" value="WD40 repeat-like"/>
    <property type="match status" value="1"/>
</dbReference>
<dbReference type="GO" id="GO:0120330">
    <property type="term" value="C:rixosome complex"/>
    <property type="evidence" value="ECO:0007669"/>
    <property type="project" value="TreeGrafter"/>
</dbReference>
<evidence type="ECO:0000256" key="1">
    <source>
        <dbReference type="ARBA" id="ARBA00022574"/>
    </source>
</evidence>
<evidence type="ECO:0000256" key="3">
    <source>
        <dbReference type="PROSITE-ProRule" id="PRU00221"/>
    </source>
</evidence>
<dbReference type="InterPro" id="IPR015943">
    <property type="entry name" value="WD40/YVTN_repeat-like_dom_sf"/>
</dbReference>
<dbReference type="GO" id="GO:0006261">
    <property type="term" value="P:DNA-templated DNA replication"/>
    <property type="evidence" value="ECO:0007669"/>
    <property type="project" value="TreeGrafter"/>
</dbReference>
<evidence type="ECO:0000313" key="4">
    <source>
        <dbReference type="EMBL" id="CAE7910538.1"/>
    </source>
</evidence>
<keyword evidence="2" id="KW-0677">Repeat</keyword>
<dbReference type="PROSITE" id="PS00678">
    <property type="entry name" value="WD_REPEATS_1"/>
    <property type="match status" value="1"/>
</dbReference>
<evidence type="ECO:0000256" key="2">
    <source>
        <dbReference type="ARBA" id="ARBA00022737"/>
    </source>
</evidence>
<dbReference type="InterPro" id="IPR036322">
    <property type="entry name" value="WD40_repeat_dom_sf"/>
</dbReference>
<dbReference type="InterPro" id="IPR045227">
    <property type="entry name" value="WDR18/Ipi3/RID3"/>
</dbReference>
<protein>
    <submittedName>
        <fullName evidence="4">Wdr18 protein</fullName>
    </submittedName>
</protein>
<dbReference type="Proteomes" id="UP000601435">
    <property type="component" value="Unassembled WGS sequence"/>
</dbReference>
<dbReference type="InterPro" id="IPR019775">
    <property type="entry name" value="WD40_repeat_CS"/>
</dbReference>
<dbReference type="PANTHER" id="PTHR18763:SF0">
    <property type="entry name" value="WD REPEAT-CONTAINING PROTEIN 18"/>
    <property type="match status" value="1"/>
</dbReference>
<comment type="caution">
    <text evidence="4">The sequence shown here is derived from an EMBL/GenBank/DDBJ whole genome shotgun (WGS) entry which is preliminary data.</text>
</comment>
<evidence type="ECO:0000313" key="5">
    <source>
        <dbReference type="Proteomes" id="UP000601435"/>
    </source>
</evidence>
<dbReference type="PROSITE" id="PS50294">
    <property type="entry name" value="WD_REPEATS_REGION"/>
    <property type="match status" value="1"/>
</dbReference>
<keyword evidence="1 3" id="KW-0853">WD repeat</keyword>